<keyword evidence="10 14" id="KW-0067">ATP-binding</keyword>
<dbReference type="InterPro" id="IPR044019">
    <property type="entry name" value="Cyanophycin_syn_N"/>
</dbReference>
<dbReference type="GO" id="GO:0046872">
    <property type="term" value="F:metal ion binding"/>
    <property type="evidence" value="ECO:0007669"/>
    <property type="project" value="InterPro"/>
</dbReference>
<evidence type="ECO:0000256" key="3">
    <source>
        <dbReference type="ARBA" id="ARBA00009060"/>
    </source>
</evidence>
<comment type="pathway">
    <text evidence="2">Cell wall biogenesis; peptidoglycan biosynthesis.</text>
</comment>
<comment type="subunit">
    <text evidence="4">Homodimer.</text>
</comment>
<evidence type="ECO:0000256" key="14">
    <source>
        <dbReference type="PROSITE-ProRule" id="PRU00409"/>
    </source>
</evidence>
<comment type="similarity">
    <text evidence="3">In the C-terminal section; belongs to the MurCDEF family.</text>
</comment>
<dbReference type="Gene3D" id="3.90.190.20">
    <property type="entry name" value="Mur ligase, C-terminal domain"/>
    <property type="match status" value="1"/>
</dbReference>
<dbReference type="SUPFAM" id="SSF53244">
    <property type="entry name" value="MurD-like peptide ligases, peptide-binding domain"/>
    <property type="match status" value="1"/>
</dbReference>
<evidence type="ECO:0000256" key="8">
    <source>
        <dbReference type="ARBA" id="ARBA00022598"/>
    </source>
</evidence>
<keyword evidence="9 14" id="KW-0547">Nucleotide-binding</keyword>
<comment type="catalytic activity">
    <reaction evidence="12">
        <text>[L-4-(L-arginin-2-N-yl)aspartate](n)-L-aspartate + L-arginine + ATP = [L-4-(L-arginin-2-N-yl)aspartate](n+1) + ADP + phosphate + H(+)</text>
        <dbReference type="Rhea" id="RHEA:23888"/>
        <dbReference type="Rhea" id="RHEA-COMP:13732"/>
        <dbReference type="Rhea" id="RHEA-COMP:13733"/>
        <dbReference type="ChEBI" id="CHEBI:15378"/>
        <dbReference type="ChEBI" id="CHEBI:30616"/>
        <dbReference type="ChEBI" id="CHEBI:32682"/>
        <dbReference type="ChEBI" id="CHEBI:43474"/>
        <dbReference type="ChEBI" id="CHEBI:137986"/>
        <dbReference type="ChEBI" id="CHEBI:137990"/>
        <dbReference type="ChEBI" id="CHEBI:456216"/>
        <dbReference type="EC" id="6.3.2.30"/>
    </reaction>
</comment>
<name>A0A098AUK7_DESHA</name>
<evidence type="ECO:0000259" key="15">
    <source>
        <dbReference type="PROSITE" id="PS50975"/>
    </source>
</evidence>
<dbReference type="InterPro" id="IPR013221">
    <property type="entry name" value="Mur_ligase_cen"/>
</dbReference>
<dbReference type="NCBIfam" id="TIGR02068">
    <property type="entry name" value="cya_phycin_syn"/>
    <property type="match status" value="1"/>
</dbReference>
<evidence type="ECO:0000256" key="13">
    <source>
        <dbReference type="ARBA" id="ARBA00048425"/>
    </source>
</evidence>
<reference evidence="16" key="1">
    <citation type="submission" date="2014-07" db="EMBL/GenBank/DDBJ databases">
        <authorList>
            <person name="Hornung V.Bastian."/>
        </authorList>
    </citation>
    <scope>NUCLEOTIDE SEQUENCE</scope>
    <source>
        <strain evidence="16">PCE-S</strain>
    </source>
</reference>
<dbReference type="SUPFAM" id="SSF56059">
    <property type="entry name" value="Glutathione synthetase ATP-binding domain-like"/>
    <property type="match status" value="1"/>
</dbReference>
<dbReference type="SUPFAM" id="SSF53623">
    <property type="entry name" value="MurD-like peptide ligases, catalytic domain"/>
    <property type="match status" value="1"/>
</dbReference>
<dbReference type="Gene3D" id="3.30.470.20">
    <property type="entry name" value="ATP-grasp fold, B domain"/>
    <property type="match status" value="2"/>
</dbReference>
<dbReference type="GO" id="GO:0005524">
    <property type="term" value="F:ATP binding"/>
    <property type="evidence" value="ECO:0007669"/>
    <property type="project" value="UniProtKB-UniRule"/>
</dbReference>
<dbReference type="InterPro" id="IPR011761">
    <property type="entry name" value="ATP-grasp"/>
</dbReference>
<dbReference type="AlphaFoldDB" id="A0A098AUK7"/>
<dbReference type="Pfam" id="PF18921">
    <property type="entry name" value="Cyanophycin_syn"/>
    <property type="match status" value="1"/>
</dbReference>
<evidence type="ECO:0000256" key="4">
    <source>
        <dbReference type="ARBA" id="ARBA00011738"/>
    </source>
</evidence>
<dbReference type="PATRIC" id="fig|49338.4.peg.254"/>
<evidence type="ECO:0000313" key="16">
    <source>
        <dbReference type="EMBL" id="CDX00124.1"/>
    </source>
</evidence>
<dbReference type="RefSeq" id="WP_208925150.1">
    <property type="nucleotide sequence ID" value="NZ_JAYFNZ010000012.1"/>
</dbReference>
<feature type="domain" description="ATP-grasp" evidence="15">
    <location>
        <begin position="220"/>
        <end position="473"/>
    </location>
</feature>
<evidence type="ECO:0000256" key="6">
    <source>
        <dbReference type="ARBA" id="ARBA00013005"/>
    </source>
</evidence>
<evidence type="ECO:0000256" key="10">
    <source>
        <dbReference type="ARBA" id="ARBA00022840"/>
    </source>
</evidence>
<dbReference type="Gene3D" id="3.40.1190.10">
    <property type="entry name" value="Mur-like, catalytic domain"/>
    <property type="match status" value="1"/>
</dbReference>
<keyword evidence="8" id="KW-0436">Ligase</keyword>
<dbReference type="EMBL" id="LK996017">
    <property type="protein sequence ID" value="CDX00124.1"/>
    <property type="molecule type" value="Genomic_DNA"/>
</dbReference>
<dbReference type="EC" id="6.3.2.30" evidence="5"/>
<dbReference type="InterPro" id="IPR036565">
    <property type="entry name" value="Mur-like_cat_sf"/>
</dbReference>
<accession>A0A098AUK7</accession>
<dbReference type="Pfam" id="PF08443">
    <property type="entry name" value="RimK"/>
    <property type="match status" value="1"/>
</dbReference>
<dbReference type="NCBIfam" id="NF010623">
    <property type="entry name" value="PRK14016.1"/>
    <property type="match status" value="1"/>
</dbReference>
<comment type="function">
    <text evidence="1">Catalyzes the ATP-dependent polymerization of arginine and aspartate to multi-L-arginyl-poly-L-aspartic acid (cyanophycin; a water-insoluble reserve polymer).</text>
</comment>
<organism evidence="16">
    <name type="scientific">Desulfitobacterium hafniense</name>
    <name type="common">Desulfitobacterium frappieri</name>
    <dbReference type="NCBI Taxonomy" id="49338"/>
    <lineage>
        <taxon>Bacteria</taxon>
        <taxon>Bacillati</taxon>
        <taxon>Bacillota</taxon>
        <taxon>Clostridia</taxon>
        <taxon>Eubacteriales</taxon>
        <taxon>Desulfitobacteriaceae</taxon>
        <taxon>Desulfitobacterium</taxon>
    </lineage>
</organism>
<evidence type="ECO:0000256" key="9">
    <source>
        <dbReference type="ARBA" id="ARBA00022741"/>
    </source>
</evidence>
<evidence type="ECO:0000256" key="7">
    <source>
        <dbReference type="ARBA" id="ARBA00022036"/>
    </source>
</evidence>
<dbReference type="PANTHER" id="PTHR23135">
    <property type="entry name" value="MUR LIGASE FAMILY MEMBER"/>
    <property type="match status" value="1"/>
</dbReference>
<evidence type="ECO:0000256" key="2">
    <source>
        <dbReference type="ARBA" id="ARBA00004752"/>
    </source>
</evidence>
<comment type="catalytic activity">
    <reaction evidence="13">
        <text>[L-4-(L-arginin-2-N-yl)aspartate](n) + L-aspartate + ATP = [L-4-(L-arginin-2-N-yl)aspartate](n)-L-aspartate + ADP + phosphate + H(+)</text>
        <dbReference type="Rhea" id="RHEA:13277"/>
        <dbReference type="Rhea" id="RHEA-COMP:13728"/>
        <dbReference type="Rhea" id="RHEA-COMP:13733"/>
        <dbReference type="ChEBI" id="CHEBI:15378"/>
        <dbReference type="ChEBI" id="CHEBI:29991"/>
        <dbReference type="ChEBI" id="CHEBI:30616"/>
        <dbReference type="ChEBI" id="CHEBI:43474"/>
        <dbReference type="ChEBI" id="CHEBI:137986"/>
        <dbReference type="ChEBI" id="CHEBI:137990"/>
        <dbReference type="ChEBI" id="CHEBI:456216"/>
        <dbReference type="EC" id="6.3.2.29"/>
    </reaction>
</comment>
<evidence type="ECO:0000256" key="5">
    <source>
        <dbReference type="ARBA" id="ARBA00012968"/>
    </source>
</evidence>
<sequence length="885" mass="96510">MEILKIQAIPGANVYSYRPVIRAVVDLQEWTERTSDTFGDFNTRLVQCLPSLYEHFCSRGKPGGFVERLNEGTLVGHIIEHVTIELLTRAGQNIPYGKTLCLPEHPGHYEIIFNYDSLEGGLEGFKQGYALVQEVLAGQKPNVTNRIERIREVIQRFELGASTRAIIEAAEGRGIPVIRLNDSSLLQLGYGRNQKRVQAAMSDQTSCIGVDIACDKGLTKKLLYEGGIPVPDGVVTRNEEEAVEVFRQLARLVVVKPYNGNQGKGVTLKLRTEAEVRAAFRVAQTYEEQVVVEEYIEGKNYRLLVVDGKMAAAAERIPAHVIGDGVSTVGELVQLANSDPQRGEDHEKALTKIKIDPVVLMTLTQKKIALETVPADGEVVYLRDSANLSTGGISVDVTERVHPDNAALAEYAARIVGLDIAGVDMVLEDIERPHQEQRGAIIEVNAAPGLRMHQYPTVGRPLDVGKIIVDHVMPKGNGRIPVISVTGTNGKTTTTRMIGKMLTDRELAVGMTTTDGIYVGGKLLLKGDTTGPESAQIVLRHPDVQVAVLETARGGILRAGLAYDYADVAVVTNVANDHLGQYGMESLEDIAHVKSLIAEVVRPHSYVVLNADDPLVASFARKTKGKVIFFSTEKDNLTIRKHLAVGGIAVFVRRGNILLCQGDQSHKICGVKDLPVTWNGKALHNLQNALAAIAVGWSLGLKAEGIRTSLSEFTSDPECNRGRLNPYTIGGVQVFIDYGHNAAGIKAIAQTLRKFKAPAVVGCVTVPGDRPDETIREVARVAARGFHRLIIREDGDLRGRRPGEIAGMIMEEAIASGMDPRRISVVLPEREAFCHGLDTCKPGEIFVMFYEHLEPIEEEIALRLESGPLAKEEEGFLEVANLGAI</sequence>
<dbReference type="PROSITE" id="PS50975">
    <property type="entry name" value="ATP_GRASP"/>
    <property type="match status" value="1"/>
</dbReference>
<evidence type="ECO:0000256" key="1">
    <source>
        <dbReference type="ARBA" id="ARBA00003184"/>
    </source>
</evidence>
<protein>
    <recommendedName>
        <fullName evidence="7">Cyanophycin synthetase</fullName>
        <ecNumber evidence="6">6.3.2.29</ecNumber>
        <ecNumber evidence="5">6.3.2.30</ecNumber>
    </recommendedName>
    <alternativeName>
        <fullName evidence="11">Cyanophycin synthase</fullName>
    </alternativeName>
</protein>
<gene>
    <name evidence="16" type="ORF">DPCES_0237</name>
</gene>
<proteinExistence type="inferred from homology"/>
<dbReference type="Pfam" id="PF02875">
    <property type="entry name" value="Mur_ligase_C"/>
    <property type="match status" value="1"/>
</dbReference>
<evidence type="ECO:0000256" key="11">
    <source>
        <dbReference type="ARBA" id="ARBA00031353"/>
    </source>
</evidence>
<dbReference type="InterPro" id="IPR004101">
    <property type="entry name" value="Mur_ligase_C"/>
</dbReference>
<dbReference type="Pfam" id="PF08245">
    <property type="entry name" value="Mur_ligase_M"/>
    <property type="match status" value="1"/>
</dbReference>
<dbReference type="InterPro" id="IPR036615">
    <property type="entry name" value="Mur_ligase_C_dom_sf"/>
</dbReference>
<evidence type="ECO:0000256" key="12">
    <source>
        <dbReference type="ARBA" id="ARBA00048094"/>
    </source>
</evidence>
<dbReference type="PANTHER" id="PTHR23135:SF18">
    <property type="entry name" value="CYANOPHYCIN SYNTHETASE"/>
    <property type="match status" value="1"/>
</dbReference>
<dbReference type="InterPro" id="IPR011810">
    <property type="entry name" value="Cya_phycin_syn"/>
</dbReference>
<dbReference type="InterPro" id="IPR013651">
    <property type="entry name" value="ATP-grasp_RimK-type"/>
</dbReference>
<dbReference type="EC" id="6.3.2.29" evidence="6"/>
<dbReference type="GO" id="GO:0071161">
    <property type="term" value="F:cyanophycin synthetase activity (L-arginine-adding)"/>
    <property type="evidence" value="ECO:0007669"/>
    <property type="project" value="UniProtKB-EC"/>
</dbReference>
<dbReference type="GO" id="GO:0071160">
    <property type="term" value="F:cyanophycin synthetase activity (L-aspartate-adding)"/>
    <property type="evidence" value="ECO:0007669"/>
    <property type="project" value="UniProtKB-EC"/>
</dbReference>